<dbReference type="InterPro" id="IPR050549">
    <property type="entry name" value="MFS_Trehalose_Transporter"/>
</dbReference>
<dbReference type="InterPro" id="IPR005828">
    <property type="entry name" value="MFS_sugar_transport-like"/>
</dbReference>
<name>A0A8K0HWC2_COCNU</name>
<dbReference type="OrthoDB" id="6133115at2759"/>
<feature type="transmembrane region" description="Helical" evidence="8">
    <location>
        <begin position="98"/>
        <end position="116"/>
    </location>
</feature>
<evidence type="ECO:0000313" key="9">
    <source>
        <dbReference type="EMBL" id="KAG1327802.1"/>
    </source>
</evidence>
<evidence type="ECO:0000256" key="2">
    <source>
        <dbReference type="ARBA" id="ARBA00010992"/>
    </source>
</evidence>
<dbReference type="Proteomes" id="UP000797356">
    <property type="component" value="Chromosome 1"/>
</dbReference>
<feature type="transmembrane region" description="Helical" evidence="8">
    <location>
        <begin position="192"/>
        <end position="214"/>
    </location>
</feature>
<organism evidence="9 10">
    <name type="scientific">Cocos nucifera</name>
    <name type="common">Coconut palm</name>
    <dbReference type="NCBI Taxonomy" id="13894"/>
    <lineage>
        <taxon>Eukaryota</taxon>
        <taxon>Viridiplantae</taxon>
        <taxon>Streptophyta</taxon>
        <taxon>Embryophyta</taxon>
        <taxon>Tracheophyta</taxon>
        <taxon>Spermatophyta</taxon>
        <taxon>Magnoliopsida</taxon>
        <taxon>Liliopsida</taxon>
        <taxon>Arecaceae</taxon>
        <taxon>Arecoideae</taxon>
        <taxon>Cocoseae</taxon>
        <taxon>Attaleinae</taxon>
        <taxon>Cocos</taxon>
    </lineage>
</organism>
<dbReference type="InterPro" id="IPR036259">
    <property type="entry name" value="MFS_trans_sf"/>
</dbReference>
<dbReference type="EMBL" id="CM017872">
    <property type="protein sequence ID" value="KAG1327802.1"/>
    <property type="molecule type" value="Genomic_DNA"/>
</dbReference>
<feature type="transmembrane region" description="Helical" evidence="8">
    <location>
        <begin position="324"/>
        <end position="341"/>
    </location>
</feature>
<proteinExistence type="inferred from homology"/>
<evidence type="ECO:0000256" key="7">
    <source>
        <dbReference type="SAM" id="MobiDB-lite"/>
    </source>
</evidence>
<evidence type="ECO:0000256" key="1">
    <source>
        <dbReference type="ARBA" id="ARBA00004370"/>
    </source>
</evidence>
<evidence type="ECO:0000313" key="10">
    <source>
        <dbReference type="Proteomes" id="UP000797356"/>
    </source>
</evidence>
<dbReference type="SUPFAM" id="SSF103473">
    <property type="entry name" value="MFS general substrate transporter"/>
    <property type="match status" value="1"/>
</dbReference>
<feature type="transmembrane region" description="Helical" evidence="8">
    <location>
        <begin position="259"/>
        <end position="281"/>
    </location>
</feature>
<protein>
    <submittedName>
        <fullName evidence="9">Sugar transporter ERD6-like 5</fullName>
    </submittedName>
</protein>
<feature type="transmembrane region" description="Helical" evidence="8">
    <location>
        <begin position="33"/>
        <end position="53"/>
    </location>
</feature>
<dbReference type="AlphaFoldDB" id="A0A8K0HWC2"/>
<keyword evidence="6 8" id="KW-0472">Membrane</keyword>
<comment type="caution">
    <text evidence="9">The sequence shown here is derived from an EMBL/GenBank/DDBJ whole genome shotgun (WGS) entry which is preliminary data.</text>
</comment>
<evidence type="ECO:0000256" key="5">
    <source>
        <dbReference type="ARBA" id="ARBA00022989"/>
    </source>
</evidence>
<keyword evidence="3 9" id="KW-0762">Sugar transport</keyword>
<reference evidence="9" key="1">
    <citation type="journal article" date="2017" name="Gigascience">
        <title>The genome draft of coconut (Cocos nucifera).</title>
        <authorList>
            <person name="Xiao Y."/>
            <person name="Xu P."/>
            <person name="Fan H."/>
            <person name="Baudouin L."/>
            <person name="Xia W."/>
            <person name="Bocs S."/>
            <person name="Xu J."/>
            <person name="Li Q."/>
            <person name="Guo A."/>
            <person name="Zhou L."/>
            <person name="Li J."/>
            <person name="Wu Y."/>
            <person name="Ma Z."/>
            <person name="Armero A."/>
            <person name="Issali A.E."/>
            <person name="Liu N."/>
            <person name="Peng M."/>
            <person name="Yang Y."/>
        </authorList>
    </citation>
    <scope>NUCLEOTIDE SEQUENCE</scope>
    <source>
        <tissue evidence="9">Spear leaf of Hainan Tall coconut</tissue>
    </source>
</reference>
<feature type="transmembrane region" description="Helical" evidence="8">
    <location>
        <begin position="74"/>
        <end position="92"/>
    </location>
</feature>
<sequence>MASASAAAAEGEVEIERPLMEEEEDSLSSSSSWVVVVSTAVAVFGSFEFGCSVGYSSPAQSGIMQNLNLSLSEYSIFGSILTIGAMIGAIASGHIADAMAVSDLFCIVGWLFIALTKELWWLDVGRLSTGFGIGLHSYMAKVGQHSKFEAALQSLRGKDIDISQEAEEIKEFTESLQHFSQTSMLDLFQKKYLHSVIVGVGLMVFQQFGGVNAICFYASEIFVSAGFSSGKTGTILMAVVQVPMTAIGVLLLEKTGRKPLLRVSAAGTCVGSFLVGLSFLLQEHEGLKELNTILALTGILVFTGSFSLGMGGIPWIIMSEVPSLFMPAFVVLLFYLWKGYYKRLKGEL</sequence>
<keyword evidence="4 8" id="KW-0812">Transmembrane</keyword>
<dbReference type="PANTHER" id="PTHR48021:SF25">
    <property type="entry name" value="SUGAR TRANSPORTER ERD6-LIKE 5"/>
    <property type="match status" value="1"/>
</dbReference>
<dbReference type="GO" id="GO:0016020">
    <property type="term" value="C:membrane"/>
    <property type="evidence" value="ECO:0007669"/>
    <property type="project" value="UniProtKB-SubCell"/>
</dbReference>
<evidence type="ECO:0000256" key="8">
    <source>
        <dbReference type="SAM" id="Phobius"/>
    </source>
</evidence>
<gene>
    <name evidence="9" type="ORF">COCNU_01G017360</name>
</gene>
<dbReference type="Gene3D" id="1.20.1250.20">
    <property type="entry name" value="MFS general substrate transporter like domains"/>
    <property type="match status" value="2"/>
</dbReference>
<evidence type="ECO:0000256" key="6">
    <source>
        <dbReference type="ARBA" id="ARBA00023136"/>
    </source>
</evidence>
<dbReference type="GO" id="GO:0022857">
    <property type="term" value="F:transmembrane transporter activity"/>
    <property type="evidence" value="ECO:0007669"/>
    <property type="project" value="InterPro"/>
</dbReference>
<dbReference type="Pfam" id="PF00083">
    <property type="entry name" value="Sugar_tr"/>
    <property type="match status" value="1"/>
</dbReference>
<keyword evidence="3 9" id="KW-0813">Transport</keyword>
<keyword evidence="5 8" id="KW-1133">Transmembrane helix</keyword>
<accession>A0A8K0HWC2</accession>
<keyword evidence="10" id="KW-1185">Reference proteome</keyword>
<reference evidence="9" key="2">
    <citation type="submission" date="2019-07" db="EMBL/GenBank/DDBJ databases">
        <authorList>
            <person name="Yang Y."/>
            <person name="Bocs S."/>
            <person name="Baudouin L."/>
        </authorList>
    </citation>
    <scope>NUCLEOTIDE SEQUENCE</scope>
    <source>
        <tissue evidence="9">Spear leaf of Hainan Tall coconut</tissue>
    </source>
</reference>
<evidence type="ECO:0000256" key="3">
    <source>
        <dbReference type="ARBA" id="ARBA00022597"/>
    </source>
</evidence>
<feature type="transmembrane region" description="Helical" evidence="8">
    <location>
        <begin position="234"/>
        <end position="252"/>
    </location>
</feature>
<comment type="subcellular location">
    <subcellularLocation>
        <location evidence="1">Membrane</location>
    </subcellularLocation>
</comment>
<comment type="similarity">
    <text evidence="2">Belongs to the major facilitator superfamily. Sugar transporter (TC 2.A.1.1) family.</text>
</comment>
<feature type="region of interest" description="Disordered" evidence="7">
    <location>
        <begin position="1"/>
        <end position="21"/>
    </location>
</feature>
<dbReference type="PANTHER" id="PTHR48021">
    <property type="match status" value="1"/>
</dbReference>
<evidence type="ECO:0000256" key="4">
    <source>
        <dbReference type="ARBA" id="ARBA00022692"/>
    </source>
</evidence>